<evidence type="ECO:0000256" key="7">
    <source>
        <dbReference type="SAM" id="Phobius"/>
    </source>
</evidence>
<proteinExistence type="predicted"/>
<sequence length="295" mass="32374">MEELESAVADRILRRRQRRRRRGGLVGVVVAIAVATGAFGLTRHHASPPPEPTPPVPFRVIFPEGFTREQMAERVAKVAAIANSEGRGVVHLSAAGYLAASRNIVVPCVGKKRQSNLEGFLYPATYDFLAATTNRQLVHAQIKAFCAVWERLDLKYARTKNLTSYDVLRIASMIEREAAAPVERPLVSAVIYNRLHLRMPLGIDATLRYGLNIAPTQSILQSQLESSNPFNTRRFAGLPPTPIASPGLASIEAAAHPAKVNYIYYARKPGTNRQFFTASQAAFNQFLAANGYGAH</sequence>
<keyword evidence="5" id="KW-0456">Lyase</keyword>
<organism evidence="8">
    <name type="scientific">freshwater metagenome</name>
    <dbReference type="NCBI Taxonomy" id="449393"/>
    <lineage>
        <taxon>unclassified sequences</taxon>
        <taxon>metagenomes</taxon>
        <taxon>ecological metagenomes</taxon>
    </lineage>
</organism>
<accession>A0A6J6P6R1</accession>
<keyword evidence="6" id="KW-0961">Cell wall biogenesis/degradation</keyword>
<dbReference type="AlphaFoldDB" id="A0A6J6P6R1"/>
<evidence type="ECO:0000256" key="6">
    <source>
        <dbReference type="ARBA" id="ARBA00023316"/>
    </source>
</evidence>
<dbReference type="GO" id="GO:0071555">
    <property type="term" value="P:cell wall organization"/>
    <property type="evidence" value="ECO:0007669"/>
    <property type="project" value="UniProtKB-KW"/>
</dbReference>
<name>A0A6J6P6R1_9ZZZZ</name>
<keyword evidence="3 7" id="KW-1133">Transmembrane helix</keyword>
<keyword evidence="1" id="KW-1003">Cell membrane</keyword>
<evidence type="ECO:0000313" key="8">
    <source>
        <dbReference type="EMBL" id="CAB4694589.1"/>
    </source>
</evidence>
<evidence type="ECO:0000256" key="4">
    <source>
        <dbReference type="ARBA" id="ARBA00023136"/>
    </source>
</evidence>
<keyword evidence="4 7" id="KW-0472">Membrane</keyword>
<gene>
    <name evidence="8" type="ORF">UFOPK2399_00937</name>
</gene>
<dbReference type="Pfam" id="PF02618">
    <property type="entry name" value="YceG"/>
    <property type="match status" value="1"/>
</dbReference>
<evidence type="ECO:0000256" key="5">
    <source>
        <dbReference type="ARBA" id="ARBA00023239"/>
    </source>
</evidence>
<dbReference type="GO" id="GO:0016829">
    <property type="term" value="F:lyase activity"/>
    <property type="evidence" value="ECO:0007669"/>
    <property type="project" value="UniProtKB-KW"/>
</dbReference>
<reference evidence="8" key="1">
    <citation type="submission" date="2020-05" db="EMBL/GenBank/DDBJ databases">
        <authorList>
            <person name="Chiriac C."/>
            <person name="Salcher M."/>
            <person name="Ghai R."/>
            <person name="Kavagutti S V."/>
        </authorList>
    </citation>
    <scope>NUCLEOTIDE SEQUENCE</scope>
</reference>
<dbReference type="NCBIfam" id="TIGR00247">
    <property type="entry name" value="endolytic transglycosylase MltG"/>
    <property type="match status" value="1"/>
</dbReference>
<dbReference type="PANTHER" id="PTHR30518:SF2">
    <property type="entry name" value="ENDOLYTIC MUREIN TRANSGLYCOSYLASE"/>
    <property type="match status" value="1"/>
</dbReference>
<evidence type="ECO:0000256" key="1">
    <source>
        <dbReference type="ARBA" id="ARBA00022475"/>
    </source>
</evidence>
<keyword evidence="2 7" id="KW-0812">Transmembrane</keyword>
<evidence type="ECO:0000256" key="2">
    <source>
        <dbReference type="ARBA" id="ARBA00022692"/>
    </source>
</evidence>
<protein>
    <submittedName>
        <fullName evidence="8">Unannotated protein</fullName>
    </submittedName>
</protein>
<feature type="transmembrane region" description="Helical" evidence="7">
    <location>
        <begin position="23"/>
        <end position="41"/>
    </location>
</feature>
<dbReference type="PANTHER" id="PTHR30518">
    <property type="entry name" value="ENDOLYTIC MUREIN TRANSGLYCOSYLASE"/>
    <property type="match status" value="1"/>
</dbReference>
<evidence type="ECO:0000256" key="3">
    <source>
        <dbReference type="ARBA" id="ARBA00022989"/>
    </source>
</evidence>
<dbReference type="InterPro" id="IPR003770">
    <property type="entry name" value="MLTG-like"/>
</dbReference>
<dbReference type="EMBL" id="CAEZXP010000002">
    <property type="protein sequence ID" value="CAB4694589.1"/>
    <property type="molecule type" value="Genomic_DNA"/>
</dbReference>